<dbReference type="EMBL" id="JAAEBW010000027">
    <property type="protein sequence ID" value="MBM1198091.1"/>
    <property type="molecule type" value="Genomic_DNA"/>
</dbReference>
<protein>
    <submittedName>
        <fullName evidence="2">Uncharacterized protein</fullName>
    </submittedName>
</protein>
<dbReference type="Proteomes" id="UP000809529">
    <property type="component" value="Unassembled WGS sequence"/>
</dbReference>
<dbReference type="RefSeq" id="WP_144420571.1">
    <property type="nucleotide sequence ID" value="NZ_JAAEBW010000027.1"/>
</dbReference>
<name>A0ABS1ZNM7_9PSED</name>
<evidence type="ECO:0000256" key="1">
    <source>
        <dbReference type="SAM" id="MobiDB-lite"/>
    </source>
</evidence>
<keyword evidence="3" id="KW-1185">Reference proteome</keyword>
<gene>
    <name evidence="2" type="ORF">GYN02_23280</name>
</gene>
<feature type="region of interest" description="Disordered" evidence="1">
    <location>
        <begin position="106"/>
        <end position="134"/>
    </location>
</feature>
<accession>A0ABS1ZNM7</accession>
<evidence type="ECO:0000313" key="3">
    <source>
        <dbReference type="Proteomes" id="UP000809529"/>
    </source>
</evidence>
<sequence>MYQDVDQVEKQIFDATDAVSDRREVLQGQGLVQADDMQQAVEQARLREAQVRQNPNSTDEDISAAKEERKNAEVALALNDPEMQRRIVTVLMVMIPRLMEGEWTDESAAKDAGETAARAAALKPSTRKSRRSGLAGPKVLVLLMGDSLSVG</sequence>
<proteinExistence type="predicted"/>
<evidence type="ECO:0000313" key="2">
    <source>
        <dbReference type="EMBL" id="MBM1198091.1"/>
    </source>
</evidence>
<reference evidence="2 3" key="1">
    <citation type="submission" date="2020-01" db="EMBL/GenBank/DDBJ databases">
        <title>Comparative genomics of meat spoilage bacteria.</title>
        <authorList>
            <person name="Hilgarth M."/>
            <person name="Vogel R.F."/>
        </authorList>
    </citation>
    <scope>NUCLEOTIDE SEQUENCE [LARGE SCALE GENOMIC DNA]</scope>
    <source>
        <strain evidence="2 3">TMW2.2077</strain>
    </source>
</reference>
<organism evidence="2 3">
    <name type="scientific">Pseudomonas weihenstephanensis</name>
    <dbReference type="NCBI Taxonomy" id="1608994"/>
    <lineage>
        <taxon>Bacteria</taxon>
        <taxon>Pseudomonadati</taxon>
        <taxon>Pseudomonadota</taxon>
        <taxon>Gammaproteobacteria</taxon>
        <taxon>Pseudomonadales</taxon>
        <taxon>Pseudomonadaceae</taxon>
        <taxon>Pseudomonas</taxon>
    </lineage>
</organism>
<comment type="caution">
    <text evidence="2">The sequence shown here is derived from an EMBL/GenBank/DDBJ whole genome shotgun (WGS) entry which is preliminary data.</text>
</comment>